<dbReference type="InterPro" id="IPR011990">
    <property type="entry name" value="TPR-like_helical_dom_sf"/>
</dbReference>
<dbReference type="SUPFAM" id="SSF55874">
    <property type="entry name" value="ATPase domain of HSP90 chaperone/DNA topoisomerase II/histidine kinase"/>
    <property type="match status" value="1"/>
</dbReference>
<dbReference type="GO" id="GO:0005886">
    <property type="term" value="C:plasma membrane"/>
    <property type="evidence" value="ECO:0007669"/>
    <property type="project" value="UniProtKB-SubCell"/>
</dbReference>
<feature type="domain" description="Signal transduction histidine kinase subgroup 3 dimerisation and phosphoacceptor" evidence="11">
    <location>
        <begin position="454"/>
        <end position="516"/>
    </location>
</feature>
<dbReference type="KEGG" id="muc:MuYL_2260"/>
<organism evidence="12 13">
    <name type="scientific">Mucilaginibacter xinganensis</name>
    <dbReference type="NCBI Taxonomy" id="1234841"/>
    <lineage>
        <taxon>Bacteria</taxon>
        <taxon>Pseudomonadati</taxon>
        <taxon>Bacteroidota</taxon>
        <taxon>Sphingobacteriia</taxon>
        <taxon>Sphingobacteriales</taxon>
        <taxon>Sphingobacteriaceae</taxon>
        <taxon>Mucilaginibacter</taxon>
    </lineage>
</organism>
<evidence type="ECO:0000313" key="12">
    <source>
        <dbReference type="EMBL" id="ASU34149.1"/>
    </source>
</evidence>
<evidence type="ECO:0000313" key="13">
    <source>
        <dbReference type="Proteomes" id="UP000215002"/>
    </source>
</evidence>
<evidence type="ECO:0000256" key="8">
    <source>
        <dbReference type="ARBA" id="ARBA00023136"/>
    </source>
</evidence>
<evidence type="ECO:0000256" key="6">
    <source>
        <dbReference type="ARBA" id="ARBA00022989"/>
    </source>
</evidence>
<keyword evidence="9" id="KW-0175">Coiled coil</keyword>
<evidence type="ECO:0000256" key="10">
    <source>
        <dbReference type="SAM" id="Phobius"/>
    </source>
</evidence>
<evidence type="ECO:0000256" key="7">
    <source>
        <dbReference type="ARBA" id="ARBA00023012"/>
    </source>
</evidence>
<gene>
    <name evidence="12" type="ORF">MuYL_2260</name>
</gene>
<dbReference type="OrthoDB" id="9809670at2"/>
<keyword evidence="6 10" id="KW-1133">Transmembrane helix</keyword>
<evidence type="ECO:0000256" key="3">
    <source>
        <dbReference type="ARBA" id="ARBA00022679"/>
    </source>
</evidence>
<dbReference type="GO" id="GO:0000155">
    <property type="term" value="F:phosphorelay sensor kinase activity"/>
    <property type="evidence" value="ECO:0007669"/>
    <property type="project" value="InterPro"/>
</dbReference>
<dbReference type="GO" id="GO:0046983">
    <property type="term" value="F:protein dimerization activity"/>
    <property type="evidence" value="ECO:0007669"/>
    <property type="project" value="InterPro"/>
</dbReference>
<keyword evidence="5 12" id="KW-0418">Kinase</keyword>
<evidence type="ECO:0000256" key="2">
    <source>
        <dbReference type="ARBA" id="ARBA00022475"/>
    </source>
</evidence>
<keyword evidence="3" id="KW-0808">Transferase</keyword>
<feature type="coiled-coil region" evidence="9">
    <location>
        <begin position="425"/>
        <end position="456"/>
    </location>
</feature>
<dbReference type="Gene3D" id="3.30.565.10">
    <property type="entry name" value="Histidine kinase-like ATPase, C-terminal domain"/>
    <property type="match status" value="1"/>
</dbReference>
<comment type="subcellular location">
    <subcellularLocation>
        <location evidence="1">Cell membrane</location>
        <topology evidence="1">Multi-pass membrane protein</topology>
    </subcellularLocation>
</comment>
<dbReference type="PANTHER" id="PTHR24421:SF37">
    <property type="entry name" value="SENSOR HISTIDINE KINASE NARS"/>
    <property type="match status" value="1"/>
</dbReference>
<feature type="coiled-coil region" evidence="9">
    <location>
        <begin position="366"/>
        <end position="393"/>
    </location>
</feature>
<dbReference type="Pfam" id="PF07730">
    <property type="entry name" value="HisKA_3"/>
    <property type="match status" value="1"/>
</dbReference>
<keyword evidence="8 10" id="KW-0472">Membrane</keyword>
<dbReference type="InterPro" id="IPR050482">
    <property type="entry name" value="Sensor_HK_TwoCompSys"/>
</dbReference>
<accession>A0A223NW84</accession>
<feature type="transmembrane region" description="Helical" evidence="10">
    <location>
        <begin position="401"/>
        <end position="421"/>
    </location>
</feature>
<dbReference type="CDD" id="cd16917">
    <property type="entry name" value="HATPase_UhpB-NarQ-NarX-like"/>
    <property type="match status" value="1"/>
</dbReference>
<protein>
    <submittedName>
        <fullName evidence="12">Two-component sensor histidine kinase</fullName>
    </submittedName>
</protein>
<dbReference type="InterPro" id="IPR011712">
    <property type="entry name" value="Sig_transdc_His_kin_sub3_dim/P"/>
</dbReference>
<evidence type="ECO:0000256" key="5">
    <source>
        <dbReference type="ARBA" id="ARBA00022777"/>
    </source>
</evidence>
<dbReference type="PANTHER" id="PTHR24421">
    <property type="entry name" value="NITRATE/NITRITE SENSOR PROTEIN NARX-RELATED"/>
    <property type="match status" value="1"/>
</dbReference>
<dbReference type="Proteomes" id="UP000215002">
    <property type="component" value="Chromosome"/>
</dbReference>
<dbReference type="RefSeq" id="WP_094570537.1">
    <property type="nucleotide sequence ID" value="NZ_CP022743.1"/>
</dbReference>
<dbReference type="Gene3D" id="1.20.5.1930">
    <property type="match status" value="1"/>
</dbReference>
<reference evidence="12 13" key="1">
    <citation type="submission" date="2017-08" db="EMBL/GenBank/DDBJ databases">
        <title>Complete genome sequence of Mucilaginibacter sp. strain BJC16-A31.</title>
        <authorList>
            <consortium name="Henan University of Science and Technology"/>
            <person name="You X."/>
        </authorList>
    </citation>
    <scope>NUCLEOTIDE SEQUENCE [LARGE SCALE GENOMIC DNA]</scope>
    <source>
        <strain evidence="12 13">BJC16-A31</strain>
    </source>
</reference>
<evidence type="ECO:0000259" key="11">
    <source>
        <dbReference type="Pfam" id="PF07730"/>
    </source>
</evidence>
<name>A0A223NW84_9SPHI</name>
<sequence length="651" mass="73814">MRKAIVLFLFVTAVMQVTCFGQITRLDSLKHNINKAAAPQLKLQALLTFCDEWESMTPDTLHKYTQMAHKVAVGVQNKDALLQCDYYLAAYLFQNNKLDTALNTINDVIKQISKTTPYANRYSIYYGLRANILMRGLHFGEVLKQNFKLLPLAEKHNDTVSLIRFSTGIGNVYLRLKKLADALQWHYRALSLMRTDELKSKCSFVYINIAIVYYHIATLNDTRANEDSIEMYQQKAIRYARKGYDLTNLANGLVMYGSTLAEYGKLKPAKIALNEAIEVRKKIGDIHSIIGDMTLLSTLYEKSNNNAKAIAINQQALLLANQNGGDILSKAAVYDVMAEIYSSAGNYKKLGEVQLEQLKLRDSIYKENTAEAIAEMQTKYETQKKENTIIKQKYDLDRKQYFIYGITGLLLLLSVLGLMILKYRKQKQKQKISEILTENERKMQKAIADAKDDERKRIIADLHDDVGGGLSTIRMVSDLIAEQKEQTEQLNQYALKISGITKEVTQRMNTIVWALNAENDTLQSLSEYIRLYGFAFFEDSLIEFKCNLPDVAANIQLSGLQRKNIFLCVKEALNNVFKHSGARNAWIDIGMSNNFLTLIVHDDGGGLSNENLFGNGLKNIKKRMKEINGDASFETSNGVHIHLQIQLASLH</sequence>
<evidence type="ECO:0000256" key="4">
    <source>
        <dbReference type="ARBA" id="ARBA00022692"/>
    </source>
</evidence>
<evidence type="ECO:0000256" key="1">
    <source>
        <dbReference type="ARBA" id="ARBA00004651"/>
    </source>
</evidence>
<dbReference type="InterPro" id="IPR036890">
    <property type="entry name" value="HATPase_C_sf"/>
</dbReference>
<keyword evidence="7" id="KW-0902">Two-component regulatory system</keyword>
<keyword evidence="2" id="KW-1003">Cell membrane</keyword>
<dbReference type="EMBL" id="CP022743">
    <property type="protein sequence ID" value="ASU34149.1"/>
    <property type="molecule type" value="Genomic_DNA"/>
</dbReference>
<proteinExistence type="predicted"/>
<dbReference type="AlphaFoldDB" id="A0A223NW84"/>
<dbReference type="SUPFAM" id="SSF48452">
    <property type="entry name" value="TPR-like"/>
    <property type="match status" value="2"/>
</dbReference>
<keyword evidence="4 10" id="KW-0812">Transmembrane</keyword>
<dbReference type="Gene3D" id="1.25.40.10">
    <property type="entry name" value="Tetratricopeptide repeat domain"/>
    <property type="match status" value="2"/>
</dbReference>
<evidence type="ECO:0000256" key="9">
    <source>
        <dbReference type="SAM" id="Coils"/>
    </source>
</evidence>
<keyword evidence="13" id="KW-1185">Reference proteome</keyword>